<dbReference type="AlphaFoldDB" id="A0A9N9KPM0"/>
<gene>
    <name evidence="2" type="ORF">HYFRA_00003022</name>
</gene>
<name>A0A9N9KPM0_9HELO</name>
<reference evidence="2" key="1">
    <citation type="submission" date="2021-07" db="EMBL/GenBank/DDBJ databases">
        <authorList>
            <person name="Durling M."/>
        </authorList>
    </citation>
    <scope>NUCLEOTIDE SEQUENCE</scope>
</reference>
<dbReference type="OrthoDB" id="10306453at2759"/>
<accession>A0A9N9KPM0</accession>
<dbReference type="EMBL" id="CAJVRL010000038">
    <property type="protein sequence ID" value="CAG8950806.1"/>
    <property type="molecule type" value="Genomic_DNA"/>
</dbReference>
<comment type="caution">
    <text evidence="2">The sequence shown here is derived from an EMBL/GenBank/DDBJ whole genome shotgun (WGS) entry which is preliminary data.</text>
</comment>
<keyword evidence="3" id="KW-1185">Reference proteome</keyword>
<protein>
    <submittedName>
        <fullName evidence="2">Uncharacterized protein</fullName>
    </submittedName>
</protein>
<organism evidence="2 3">
    <name type="scientific">Hymenoscyphus fraxineus</name>
    <dbReference type="NCBI Taxonomy" id="746836"/>
    <lineage>
        <taxon>Eukaryota</taxon>
        <taxon>Fungi</taxon>
        <taxon>Dikarya</taxon>
        <taxon>Ascomycota</taxon>
        <taxon>Pezizomycotina</taxon>
        <taxon>Leotiomycetes</taxon>
        <taxon>Helotiales</taxon>
        <taxon>Helotiaceae</taxon>
        <taxon>Hymenoscyphus</taxon>
    </lineage>
</organism>
<dbReference type="Proteomes" id="UP000696280">
    <property type="component" value="Unassembled WGS sequence"/>
</dbReference>
<evidence type="ECO:0000313" key="2">
    <source>
        <dbReference type="EMBL" id="CAG8950806.1"/>
    </source>
</evidence>
<proteinExistence type="predicted"/>
<sequence length="230" mass="26712">MNDCHIRLPCSLKGWNVVQKGQIPRDRLSKLPTEILLQILKECGYFKRINPGYENAIKYGSCMLMRWDSEIDVTDGSMKLILRGRDPFPQKYCYPRTSLFSLCAGLTCKKIYDVHWSLWGMVKLQDIPQIPMVYHAEDEVCYFRKNGDRIFTRNPEGIERTLEFDPYTLLYFWFISGGYCKGKGREGCKYTNIKSKEVPTGAESKSNDNQGKNKCKQKKKSKTGRCSRKK</sequence>
<feature type="compositionally biased region" description="Basic residues" evidence="1">
    <location>
        <begin position="213"/>
        <end position="230"/>
    </location>
</feature>
<evidence type="ECO:0000256" key="1">
    <source>
        <dbReference type="SAM" id="MobiDB-lite"/>
    </source>
</evidence>
<feature type="region of interest" description="Disordered" evidence="1">
    <location>
        <begin position="197"/>
        <end position="230"/>
    </location>
</feature>
<evidence type="ECO:0000313" key="3">
    <source>
        <dbReference type="Proteomes" id="UP000696280"/>
    </source>
</evidence>